<dbReference type="EMBL" id="JADGJH010005197">
    <property type="protein sequence ID" value="KAJ3081636.1"/>
    <property type="molecule type" value="Genomic_DNA"/>
</dbReference>
<dbReference type="Proteomes" id="UP001211907">
    <property type="component" value="Unassembled WGS sequence"/>
</dbReference>
<protein>
    <submittedName>
        <fullName evidence="2">Uncharacterized protein</fullName>
    </submittedName>
</protein>
<feature type="coiled-coil region" evidence="1">
    <location>
        <begin position="203"/>
        <end position="291"/>
    </location>
</feature>
<evidence type="ECO:0000313" key="2">
    <source>
        <dbReference type="EMBL" id="KAJ3081636.1"/>
    </source>
</evidence>
<reference evidence="2" key="1">
    <citation type="submission" date="2020-05" db="EMBL/GenBank/DDBJ databases">
        <title>Phylogenomic resolution of chytrid fungi.</title>
        <authorList>
            <person name="Stajich J.E."/>
            <person name="Amses K."/>
            <person name="Simmons R."/>
            <person name="Seto K."/>
            <person name="Myers J."/>
            <person name="Bonds A."/>
            <person name="Quandt C.A."/>
            <person name="Barry K."/>
            <person name="Liu P."/>
            <person name="Grigoriev I."/>
            <person name="Longcore J.E."/>
            <person name="James T.Y."/>
        </authorList>
    </citation>
    <scope>NUCLEOTIDE SEQUENCE</scope>
    <source>
        <strain evidence="2">JEL0513</strain>
    </source>
</reference>
<organism evidence="2 3">
    <name type="scientific">Physocladia obscura</name>
    <dbReference type="NCBI Taxonomy" id="109957"/>
    <lineage>
        <taxon>Eukaryota</taxon>
        <taxon>Fungi</taxon>
        <taxon>Fungi incertae sedis</taxon>
        <taxon>Chytridiomycota</taxon>
        <taxon>Chytridiomycota incertae sedis</taxon>
        <taxon>Chytridiomycetes</taxon>
        <taxon>Chytridiales</taxon>
        <taxon>Chytriomycetaceae</taxon>
        <taxon>Physocladia</taxon>
    </lineage>
</organism>
<gene>
    <name evidence="2" type="ORF">HK100_009840</name>
</gene>
<comment type="caution">
    <text evidence="2">The sequence shown here is derived from an EMBL/GenBank/DDBJ whole genome shotgun (WGS) entry which is preliminary data.</text>
</comment>
<feature type="non-terminal residue" evidence="2">
    <location>
        <position position="1"/>
    </location>
</feature>
<dbReference type="AlphaFoldDB" id="A0AAD5SMS2"/>
<name>A0AAD5SMS2_9FUNG</name>
<proteinExistence type="predicted"/>
<keyword evidence="1" id="KW-0175">Coiled coil</keyword>
<sequence length="322" mass="35072">LSEFHNLALVRLGRARTLCSEPLVAKCLELFQTAYSNNSISSKPKPKITHNNTTSDSQSVTDLINSSVTVAQDATAFIARKDIEYLKRALTLSDAQHDLETRTLATHNDAQAKEITALTAALAETRAALSALDSAHVSALAALETTTAHRDDLATRTQALDDDLAASRAAHTDVSQSHESLLAVHAELVQTHGEVEREAANVKLFFEAQVAKLKAEVETANNERDAAGAAMTEAQAIAQNAVAKMEEMERTVQSLNAQLARATEKYKKSRAKELEDEIARLEQIIASLTAETQFLKSLLTVAQNNLGESKPKKSWSFLERKN</sequence>
<accession>A0AAD5SMS2</accession>
<evidence type="ECO:0000313" key="3">
    <source>
        <dbReference type="Proteomes" id="UP001211907"/>
    </source>
</evidence>
<evidence type="ECO:0000256" key="1">
    <source>
        <dbReference type="SAM" id="Coils"/>
    </source>
</evidence>
<keyword evidence="3" id="KW-1185">Reference proteome</keyword>